<gene>
    <name evidence="3" type="ORF">GSONMT00042458001</name>
</gene>
<reference evidence="3" key="1">
    <citation type="journal article" date="2014" name="Nat. Commun.">
        <title>The rainbow trout genome provides novel insights into evolution after whole-genome duplication in vertebrates.</title>
        <authorList>
            <person name="Berthelot C."/>
            <person name="Brunet F."/>
            <person name="Chalopin D."/>
            <person name="Juanchich A."/>
            <person name="Bernard M."/>
            <person name="Noel B."/>
            <person name="Bento P."/>
            <person name="Da Silva C."/>
            <person name="Labadie K."/>
            <person name="Alberti A."/>
            <person name="Aury J.M."/>
            <person name="Louis A."/>
            <person name="Dehais P."/>
            <person name="Bardou P."/>
            <person name="Montfort J."/>
            <person name="Klopp C."/>
            <person name="Cabau C."/>
            <person name="Gaspin C."/>
            <person name="Thorgaard G.H."/>
            <person name="Boussaha M."/>
            <person name="Quillet E."/>
            <person name="Guyomard R."/>
            <person name="Galiana D."/>
            <person name="Bobe J."/>
            <person name="Volff J.N."/>
            <person name="Genet C."/>
            <person name="Wincker P."/>
            <person name="Jaillon O."/>
            <person name="Roest Crollius H."/>
            <person name="Guiguen Y."/>
        </authorList>
    </citation>
    <scope>NUCLEOTIDE SEQUENCE [LARGE SCALE GENOMIC DNA]</scope>
</reference>
<dbReference type="PaxDb" id="8022-A0A060Z7T5"/>
<dbReference type="Proteomes" id="UP000193380">
    <property type="component" value="Unassembled WGS sequence"/>
</dbReference>
<keyword evidence="1" id="KW-0812">Transmembrane</keyword>
<evidence type="ECO:0000256" key="1">
    <source>
        <dbReference type="SAM" id="Phobius"/>
    </source>
</evidence>
<dbReference type="EMBL" id="FR930228">
    <property type="protein sequence ID" value="CDQ97345.1"/>
    <property type="molecule type" value="Genomic_DNA"/>
</dbReference>
<dbReference type="InterPro" id="IPR006202">
    <property type="entry name" value="Neur_chan_lig-bd"/>
</dbReference>
<keyword evidence="1" id="KW-1133">Transmembrane helix</keyword>
<dbReference type="GO" id="GO:0016020">
    <property type="term" value="C:membrane"/>
    <property type="evidence" value="ECO:0007669"/>
    <property type="project" value="InterPro"/>
</dbReference>
<reference evidence="3" key="2">
    <citation type="submission" date="2014-03" db="EMBL/GenBank/DDBJ databases">
        <authorList>
            <person name="Genoscope - CEA"/>
        </authorList>
    </citation>
    <scope>NUCLEOTIDE SEQUENCE</scope>
</reference>
<sequence length="100" mass="11483">MLIAKEALSQPQSPSCISNISVPLIVYETLSVVSHFLFLLIYFRDNDITDTKNLRFESRLQVILSWEDPDLSWDTSVYHHDVVVLPVSKIWTPELHVTNG</sequence>
<organism evidence="3 4">
    <name type="scientific">Oncorhynchus mykiss</name>
    <name type="common">Rainbow trout</name>
    <name type="synonym">Salmo gairdneri</name>
    <dbReference type="NCBI Taxonomy" id="8022"/>
    <lineage>
        <taxon>Eukaryota</taxon>
        <taxon>Metazoa</taxon>
        <taxon>Chordata</taxon>
        <taxon>Craniata</taxon>
        <taxon>Vertebrata</taxon>
        <taxon>Euteleostomi</taxon>
        <taxon>Actinopterygii</taxon>
        <taxon>Neopterygii</taxon>
        <taxon>Teleostei</taxon>
        <taxon>Protacanthopterygii</taxon>
        <taxon>Salmoniformes</taxon>
        <taxon>Salmonidae</taxon>
        <taxon>Salmoninae</taxon>
        <taxon>Oncorhynchus</taxon>
    </lineage>
</organism>
<accession>A0A060Z7T5</accession>
<evidence type="ECO:0000313" key="4">
    <source>
        <dbReference type="Proteomes" id="UP000193380"/>
    </source>
</evidence>
<dbReference type="GO" id="GO:0005230">
    <property type="term" value="F:extracellular ligand-gated monoatomic ion channel activity"/>
    <property type="evidence" value="ECO:0007669"/>
    <property type="project" value="InterPro"/>
</dbReference>
<dbReference type="Pfam" id="PF02931">
    <property type="entry name" value="Neur_chan_LBD"/>
    <property type="match status" value="1"/>
</dbReference>
<feature type="transmembrane region" description="Helical" evidence="1">
    <location>
        <begin position="20"/>
        <end position="43"/>
    </location>
</feature>
<name>A0A060Z7T5_ONCMY</name>
<protein>
    <recommendedName>
        <fullName evidence="2">Neurotransmitter-gated ion-channel ligand-binding domain-containing protein</fullName>
    </recommendedName>
</protein>
<dbReference type="STRING" id="8022.A0A060Z7T5"/>
<evidence type="ECO:0000259" key="2">
    <source>
        <dbReference type="Pfam" id="PF02931"/>
    </source>
</evidence>
<dbReference type="SUPFAM" id="SSF63712">
    <property type="entry name" value="Nicotinic receptor ligand binding domain-like"/>
    <property type="match status" value="1"/>
</dbReference>
<dbReference type="InterPro" id="IPR036734">
    <property type="entry name" value="Neur_chan_lig-bd_sf"/>
</dbReference>
<keyword evidence="1" id="KW-0472">Membrane</keyword>
<dbReference type="AlphaFoldDB" id="A0A060Z7T5"/>
<proteinExistence type="predicted"/>
<feature type="domain" description="Neurotransmitter-gated ion-channel ligand-binding" evidence="2">
    <location>
        <begin position="50"/>
        <end position="99"/>
    </location>
</feature>
<evidence type="ECO:0000313" key="3">
    <source>
        <dbReference type="EMBL" id="CDQ97345.1"/>
    </source>
</evidence>
<dbReference type="Gene3D" id="2.70.170.10">
    <property type="entry name" value="Neurotransmitter-gated ion-channel ligand-binding domain"/>
    <property type="match status" value="1"/>
</dbReference>